<feature type="region of interest" description="Disordered" evidence="1">
    <location>
        <begin position="392"/>
        <end position="446"/>
    </location>
</feature>
<dbReference type="EMBL" id="JBBPFD010000006">
    <property type="protein sequence ID" value="KAK7922086.1"/>
    <property type="molecule type" value="Genomic_DNA"/>
</dbReference>
<evidence type="ECO:0000313" key="2">
    <source>
        <dbReference type="EMBL" id="KAK7922086.1"/>
    </source>
</evidence>
<sequence length="543" mass="60959">MVDLASGPGTEDAVEEDGHVLITEMSQAHNSRDNQALLQSMLQRLRLQPGTTNIQSEPNTTGGQNVHSETLDSQAFNNNCVNGFEPTKHNKSDFTVTGNLQDLDSSIEGSGATGQSQKHRHVSQSEQQFSPTSAYAASPPSSEGFFQFSNSETKDISSGQSLGQKQDQDSGFVPKVYAWSMQNTALQNDKMSFEGVFGATSQNTEIITNNQNSTNNRKQQSSENKTRKWTQKIKDKWRERPSSFGKKYRFVDKTTTQENSPQYKPHRTDHLKIQTTNGNDECMRSTNDFDLGLGSFSLLDEIVSGQEWAKFLNPAMRSSIHEEATQETMDQTLINYYDKKSTINSVLSKDNVESNTHIFEKSEEASNIDINMTQMSPEAPLHVSMNITDKTQMQSEPMDHGQSQSDMQVADSSEQPQYPHTTKIEFTNTVDNSSLRGSRKRQHQTYENTGAKLQRIEKIWDVTVDDGSVFLPDNHPMDDMDGRLTSLFPSATKPCSPVPRGVLKKTFSCDSTNSVETVTKKRRMDVNRHVRFSERLSRLSLQS</sequence>
<accession>A0AAW0PBI1</accession>
<evidence type="ECO:0000256" key="1">
    <source>
        <dbReference type="SAM" id="MobiDB-lite"/>
    </source>
</evidence>
<protein>
    <submittedName>
        <fullName evidence="2">Uncharacterized protein</fullName>
    </submittedName>
</protein>
<keyword evidence="3" id="KW-1185">Reference proteome</keyword>
<feature type="region of interest" description="Disordered" evidence="1">
    <location>
        <begin position="82"/>
        <end position="148"/>
    </location>
</feature>
<feature type="compositionally biased region" description="Polar residues" evidence="1">
    <location>
        <begin position="392"/>
        <end position="436"/>
    </location>
</feature>
<feature type="region of interest" description="Disordered" evidence="1">
    <location>
        <begin position="207"/>
        <end position="231"/>
    </location>
</feature>
<dbReference type="AlphaFoldDB" id="A0AAW0PBI1"/>
<proteinExistence type="predicted"/>
<name>A0AAW0PBI1_9GOBI</name>
<feature type="compositionally biased region" description="Polar residues" evidence="1">
    <location>
        <begin position="93"/>
        <end position="116"/>
    </location>
</feature>
<evidence type="ECO:0000313" key="3">
    <source>
        <dbReference type="Proteomes" id="UP001460270"/>
    </source>
</evidence>
<feature type="compositionally biased region" description="Low complexity" evidence="1">
    <location>
        <begin position="130"/>
        <end position="142"/>
    </location>
</feature>
<reference evidence="3" key="1">
    <citation type="submission" date="2024-04" db="EMBL/GenBank/DDBJ databases">
        <title>Salinicola lusitanus LLJ914,a marine bacterium isolated from the Okinawa Trough.</title>
        <authorList>
            <person name="Li J."/>
        </authorList>
    </citation>
    <scope>NUCLEOTIDE SEQUENCE [LARGE SCALE GENOMIC DNA]</scope>
</reference>
<comment type="caution">
    <text evidence="2">The sequence shown here is derived from an EMBL/GenBank/DDBJ whole genome shotgun (WGS) entry which is preliminary data.</text>
</comment>
<feature type="compositionally biased region" description="Polar residues" evidence="1">
    <location>
        <begin position="207"/>
        <end position="223"/>
    </location>
</feature>
<organism evidence="2 3">
    <name type="scientific">Mugilogobius chulae</name>
    <name type="common">yellowstripe goby</name>
    <dbReference type="NCBI Taxonomy" id="88201"/>
    <lineage>
        <taxon>Eukaryota</taxon>
        <taxon>Metazoa</taxon>
        <taxon>Chordata</taxon>
        <taxon>Craniata</taxon>
        <taxon>Vertebrata</taxon>
        <taxon>Euteleostomi</taxon>
        <taxon>Actinopterygii</taxon>
        <taxon>Neopterygii</taxon>
        <taxon>Teleostei</taxon>
        <taxon>Neoteleostei</taxon>
        <taxon>Acanthomorphata</taxon>
        <taxon>Gobiaria</taxon>
        <taxon>Gobiiformes</taxon>
        <taxon>Gobioidei</taxon>
        <taxon>Gobiidae</taxon>
        <taxon>Gobionellinae</taxon>
        <taxon>Mugilogobius</taxon>
    </lineage>
</organism>
<gene>
    <name evidence="2" type="ORF">WMY93_008988</name>
</gene>
<dbReference type="Proteomes" id="UP001460270">
    <property type="component" value="Unassembled WGS sequence"/>
</dbReference>